<feature type="transmembrane region" description="Helical" evidence="13">
    <location>
        <begin position="6"/>
        <end position="26"/>
    </location>
</feature>
<dbReference type="Proteomes" id="UP000054558">
    <property type="component" value="Unassembled WGS sequence"/>
</dbReference>
<evidence type="ECO:0000256" key="12">
    <source>
        <dbReference type="ARBA" id="ARBA00023136"/>
    </source>
</evidence>
<evidence type="ECO:0000256" key="3">
    <source>
        <dbReference type="ARBA" id="ARBA00009960"/>
    </source>
</evidence>
<keyword evidence="12 13" id="KW-0472">Membrane</keyword>
<dbReference type="STRING" id="105231.A0A1Y1HKH7"/>
<evidence type="ECO:0000256" key="13">
    <source>
        <dbReference type="SAM" id="Phobius"/>
    </source>
</evidence>
<evidence type="ECO:0000256" key="1">
    <source>
        <dbReference type="ARBA" id="ARBA00003195"/>
    </source>
</evidence>
<dbReference type="EMBL" id="DF236973">
    <property type="protein sequence ID" value="GAQ79095.1"/>
    <property type="molecule type" value="Genomic_DNA"/>
</dbReference>
<dbReference type="OrthoDB" id="1920692at2759"/>
<keyword evidence="7 13" id="KW-0812">Transmembrane</keyword>
<keyword evidence="15" id="KW-1185">Reference proteome</keyword>
<evidence type="ECO:0000256" key="10">
    <source>
        <dbReference type="ARBA" id="ARBA00022989"/>
    </source>
</evidence>
<dbReference type="AlphaFoldDB" id="A0A1Y1HKH7"/>
<keyword evidence="8" id="KW-0999">Mitochondrion inner membrane</keyword>
<protein>
    <recommendedName>
        <fullName evidence="4">NADH dehydrogenase [ubiquinone] 1 alpha subcomplex subunit 1</fullName>
    </recommendedName>
</protein>
<organism evidence="14 15">
    <name type="scientific">Klebsormidium nitens</name>
    <name type="common">Green alga</name>
    <name type="synonym">Ulothrix nitens</name>
    <dbReference type="NCBI Taxonomy" id="105231"/>
    <lineage>
        <taxon>Eukaryota</taxon>
        <taxon>Viridiplantae</taxon>
        <taxon>Streptophyta</taxon>
        <taxon>Klebsormidiophyceae</taxon>
        <taxon>Klebsormidiales</taxon>
        <taxon>Klebsormidiaceae</taxon>
        <taxon>Klebsormidium</taxon>
    </lineage>
</organism>
<evidence type="ECO:0000256" key="8">
    <source>
        <dbReference type="ARBA" id="ARBA00022792"/>
    </source>
</evidence>
<evidence type="ECO:0000256" key="6">
    <source>
        <dbReference type="ARBA" id="ARBA00022660"/>
    </source>
</evidence>
<keyword evidence="9" id="KW-0249">Electron transport</keyword>
<evidence type="ECO:0000256" key="9">
    <source>
        <dbReference type="ARBA" id="ARBA00022982"/>
    </source>
</evidence>
<accession>A0A1Y1HKH7</accession>
<dbReference type="OMA" id="ICGMIVI"/>
<dbReference type="InterPro" id="IPR017384">
    <property type="entry name" value="NADH_Ub_cplx-1_asu_su-1"/>
</dbReference>
<sequence>MPYESLPPFIIMGTMLALMGAIPSFLHKTVYGKPKPVMQDAFDYALAERDRRVLEEAHVESPIKHGPIST</sequence>
<keyword evidence="10 13" id="KW-1133">Transmembrane helix</keyword>
<dbReference type="GO" id="GO:0005743">
    <property type="term" value="C:mitochondrial inner membrane"/>
    <property type="evidence" value="ECO:0007669"/>
    <property type="project" value="UniProtKB-SubCell"/>
</dbReference>
<comment type="similarity">
    <text evidence="3">Belongs to the complex I NDUFA1 subunit family.</text>
</comment>
<reference evidence="14 15" key="1">
    <citation type="journal article" date="2014" name="Nat. Commun.">
        <title>Klebsormidium flaccidum genome reveals primary factors for plant terrestrial adaptation.</title>
        <authorList>
            <person name="Hori K."/>
            <person name="Maruyama F."/>
            <person name="Fujisawa T."/>
            <person name="Togashi T."/>
            <person name="Yamamoto N."/>
            <person name="Seo M."/>
            <person name="Sato S."/>
            <person name="Yamada T."/>
            <person name="Mori H."/>
            <person name="Tajima N."/>
            <person name="Moriyama T."/>
            <person name="Ikeuchi M."/>
            <person name="Watanabe M."/>
            <person name="Wada H."/>
            <person name="Kobayashi K."/>
            <person name="Saito M."/>
            <person name="Masuda T."/>
            <person name="Sasaki-Sekimoto Y."/>
            <person name="Mashiguchi K."/>
            <person name="Awai K."/>
            <person name="Shimojima M."/>
            <person name="Masuda S."/>
            <person name="Iwai M."/>
            <person name="Nobusawa T."/>
            <person name="Narise T."/>
            <person name="Kondo S."/>
            <person name="Saito H."/>
            <person name="Sato R."/>
            <person name="Murakawa M."/>
            <person name="Ihara Y."/>
            <person name="Oshima-Yamada Y."/>
            <person name="Ohtaka K."/>
            <person name="Satoh M."/>
            <person name="Sonobe K."/>
            <person name="Ishii M."/>
            <person name="Ohtani R."/>
            <person name="Kanamori-Sato M."/>
            <person name="Honoki R."/>
            <person name="Miyazaki D."/>
            <person name="Mochizuki H."/>
            <person name="Umetsu J."/>
            <person name="Higashi K."/>
            <person name="Shibata D."/>
            <person name="Kamiya Y."/>
            <person name="Sato N."/>
            <person name="Nakamura Y."/>
            <person name="Tabata S."/>
            <person name="Ida S."/>
            <person name="Kurokawa K."/>
            <person name="Ohta H."/>
        </authorList>
    </citation>
    <scope>NUCLEOTIDE SEQUENCE [LARGE SCALE GENOMIC DNA]</scope>
    <source>
        <strain evidence="14 15">NIES-2285</strain>
    </source>
</reference>
<proteinExistence type="inferred from homology"/>
<dbReference type="PANTHER" id="PTHR17098">
    <property type="entry name" value="NADH-UBIQUINONE OXIDOREDUCTASE MWFE SUBUNIT"/>
    <property type="match status" value="1"/>
</dbReference>
<comment type="subcellular location">
    <subcellularLocation>
        <location evidence="2">Mitochondrion inner membrane</location>
        <topology evidence="2">Single-pass membrane protein</topology>
        <orientation evidence="2">Matrix side</orientation>
    </subcellularLocation>
</comment>
<keyword evidence="11" id="KW-0496">Mitochondrion</keyword>
<evidence type="ECO:0000313" key="14">
    <source>
        <dbReference type="EMBL" id="GAQ79095.1"/>
    </source>
</evidence>
<evidence type="ECO:0000256" key="4">
    <source>
        <dbReference type="ARBA" id="ARBA00016392"/>
    </source>
</evidence>
<keyword evidence="6" id="KW-0679">Respiratory chain</keyword>
<dbReference type="PANTHER" id="PTHR17098:SF2">
    <property type="entry name" value="NADH DEHYDROGENASE [UBIQUINONE] 1 ALPHA SUBCOMPLEX SUBUNIT 1"/>
    <property type="match status" value="1"/>
</dbReference>
<dbReference type="Pfam" id="PF15879">
    <property type="entry name" value="MWFE"/>
    <property type="match status" value="1"/>
</dbReference>
<evidence type="ECO:0000256" key="7">
    <source>
        <dbReference type="ARBA" id="ARBA00022692"/>
    </source>
</evidence>
<evidence type="ECO:0000256" key="11">
    <source>
        <dbReference type="ARBA" id="ARBA00023128"/>
    </source>
</evidence>
<evidence type="ECO:0000256" key="2">
    <source>
        <dbReference type="ARBA" id="ARBA00004298"/>
    </source>
</evidence>
<gene>
    <name evidence="14" type="ORF">KFL_000240260</name>
</gene>
<comment type="function">
    <text evidence="1">Accessory subunit of the mitochondrial membrane respiratory chain NADH dehydrogenase (Complex I), that is believed not to be involved in catalysis. Complex I functions in the transfer of electrons from NADH to the respiratory chain. The immediate electron acceptor for the enzyme is believed to be ubiquinone.</text>
</comment>
<name>A0A1Y1HKH7_KLENI</name>
<evidence type="ECO:0000313" key="15">
    <source>
        <dbReference type="Proteomes" id="UP000054558"/>
    </source>
</evidence>
<evidence type="ECO:0000256" key="5">
    <source>
        <dbReference type="ARBA" id="ARBA00022448"/>
    </source>
</evidence>
<keyword evidence="5" id="KW-0813">Transport</keyword>